<keyword evidence="5" id="KW-1185">Reference proteome</keyword>
<gene>
    <name evidence="4" type="ORF">EAT49_14805</name>
</gene>
<dbReference type="InterPro" id="IPR016181">
    <property type="entry name" value="Acyl_CoA_acyltransferase"/>
</dbReference>
<dbReference type="RefSeq" id="WP_123643070.1">
    <property type="nucleotide sequence ID" value="NZ_ML119087.1"/>
</dbReference>
<dbReference type="Gene3D" id="3.40.630.30">
    <property type="match status" value="1"/>
</dbReference>
<dbReference type="Pfam" id="PF00583">
    <property type="entry name" value="Acetyltransf_1"/>
    <property type="match status" value="1"/>
</dbReference>
<keyword evidence="1 4" id="KW-0808">Transferase</keyword>
<accession>A0A3N2QWH0</accession>
<feature type="domain" description="N-acetyltransferase" evidence="3">
    <location>
        <begin position="19"/>
        <end position="170"/>
    </location>
</feature>
<dbReference type="AlphaFoldDB" id="A0A3N2QWH0"/>
<dbReference type="PANTHER" id="PTHR43877:SF2">
    <property type="entry name" value="AMINOALKYLPHOSPHONATE N-ACETYLTRANSFERASE-RELATED"/>
    <property type="match status" value="1"/>
</dbReference>
<dbReference type="PROSITE" id="PS51186">
    <property type="entry name" value="GNAT"/>
    <property type="match status" value="1"/>
</dbReference>
<dbReference type="GO" id="GO:0016747">
    <property type="term" value="F:acyltransferase activity, transferring groups other than amino-acyl groups"/>
    <property type="evidence" value="ECO:0007669"/>
    <property type="project" value="InterPro"/>
</dbReference>
<dbReference type="InterPro" id="IPR050832">
    <property type="entry name" value="Bact_Acetyltransf"/>
</dbReference>
<dbReference type="CDD" id="cd04301">
    <property type="entry name" value="NAT_SF"/>
    <property type="match status" value="1"/>
</dbReference>
<evidence type="ECO:0000259" key="3">
    <source>
        <dbReference type="PROSITE" id="PS51186"/>
    </source>
</evidence>
<dbReference type="InterPro" id="IPR000182">
    <property type="entry name" value="GNAT_dom"/>
</dbReference>
<dbReference type="Proteomes" id="UP000268016">
    <property type="component" value="Unassembled WGS sequence"/>
</dbReference>
<dbReference type="SUPFAM" id="SSF55729">
    <property type="entry name" value="Acyl-CoA N-acyltransferases (Nat)"/>
    <property type="match status" value="1"/>
</dbReference>
<organism evidence="4 5">
    <name type="scientific">Histidinibacterium lentulum</name>
    <dbReference type="NCBI Taxonomy" id="2480588"/>
    <lineage>
        <taxon>Bacteria</taxon>
        <taxon>Pseudomonadati</taxon>
        <taxon>Pseudomonadota</taxon>
        <taxon>Alphaproteobacteria</taxon>
        <taxon>Rhodobacterales</taxon>
        <taxon>Paracoccaceae</taxon>
        <taxon>Histidinibacterium</taxon>
    </lineage>
</organism>
<reference evidence="4 5" key="1">
    <citation type="submission" date="2018-10" db="EMBL/GenBank/DDBJ databases">
        <title>Histidinibacterium lentulum gen. nov., sp. nov., a marine bacterium from the culture broth of Picochlorum sp. 122.</title>
        <authorList>
            <person name="Wang G."/>
        </authorList>
    </citation>
    <scope>NUCLEOTIDE SEQUENCE [LARGE SCALE GENOMIC DNA]</scope>
    <source>
        <strain evidence="4 5">B17</strain>
    </source>
</reference>
<sequence>MTLTVTRPDRIGNPAALKALLREYYETILPRLAAVGGPSLSADSLLEGFDEGLAAYLPPEGVTVLAHDDRQRLVGCGFLRRIGEGRGELKRLYVMPEAQGRGLGRRLVQERIDAGRAMGLTRLFTDTVRGNMPMLSLYASLGFREIPRYEGNANDPALAPFLVYLELDLADQ</sequence>
<keyword evidence="2" id="KW-0012">Acyltransferase</keyword>
<dbReference type="PANTHER" id="PTHR43877">
    <property type="entry name" value="AMINOALKYLPHOSPHONATE N-ACETYLTRANSFERASE-RELATED-RELATED"/>
    <property type="match status" value="1"/>
</dbReference>
<proteinExistence type="predicted"/>
<evidence type="ECO:0000256" key="2">
    <source>
        <dbReference type="ARBA" id="ARBA00023315"/>
    </source>
</evidence>
<dbReference type="OrthoDB" id="2436196at2"/>
<evidence type="ECO:0000256" key="1">
    <source>
        <dbReference type="ARBA" id="ARBA00022679"/>
    </source>
</evidence>
<evidence type="ECO:0000313" key="4">
    <source>
        <dbReference type="EMBL" id="ROT99479.1"/>
    </source>
</evidence>
<name>A0A3N2QWH0_9RHOB</name>
<protein>
    <submittedName>
        <fullName evidence="4">GNAT family N-acetyltransferase</fullName>
    </submittedName>
</protein>
<dbReference type="EMBL" id="RDRB01000007">
    <property type="protein sequence ID" value="ROT99479.1"/>
    <property type="molecule type" value="Genomic_DNA"/>
</dbReference>
<evidence type="ECO:0000313" key="5">
    <source>
        <dbReference type="Proteomes" id="UP000268016"/>
    </source>
</evidence>
<comment type="caution">
    <text evidence="4">The sequence shown here is derived from an EMBL/GenBank/DDBJ whole genome shotgun (WGS) entry which is preliminary data.</text>
</comment>